<dbReference type="InterPro" id="IPR016191">
    <property type="entry name" value="Ribonuclease/ribotoxin"/>
</dbReference>
<keyword evidence="8" id="KW-1185">Reference proteome</keyword>
<dbReference type="GO" id="GO:0003723">
    <property type="term" value="F:RNA binding"/>
    <property type="evidence" value="ECO:0007669"/>
    <property type="project" value="InterPro"/>
</dbReference>
<evidence type="ECO:0000256" key="4">
    <source>
        <dbReference type="ARBA" id="ARBA00023157"/>
    </source>
</evidence>
<keyword evidence="4" id="KW-1015">Disulfide bond</keyword>
<evidence type="ECO:0000256" key="3">
    <source>
        <dbReference type="ARBA" id="ARBA00022801"/>
    </source>
</evidence>
<dbReference type="EMBL" id="ML979135">
    <property type="protein sequence ID" value="KAF1916054.1"/>
    <property type="molecule type" value="Genomic_DNA"/>
</dbReference>
<evidence type="ECO:0000256" key="6">
    <source>
        <dbReference type="SAM" id="SignalP"/>
    </source>
</evidence>
<dbReference type="OrthoDB" id="5425539at2759"/>
<dbReference type="Gene3D" id="3.10.450.30">
    <property type="entry name" value="Microbial ribonucleases"/>
    <property type="match status" value="1"/>
</dbReference>
<dbReference type="Proteomes" id="UP000800096">
    <property type="component" value="Unassembled WGS sequence"/>
</dbReference>
<dbReference type="InterPro" id="IPR000026">
    <property type="entry name" value="N1-like"/>
</dbReference>
<keyword evidence="6" id="KW-0732">Signal</keyword>
<feature type="chain" id="PRO_5025605713" evidence="6">
    <location>
        <begin position="18"/>
        <end position="138"/>
    </location>
</feature>
<dbReference type="PANTHER" id="PTHR42104:SF2">
    <property type="entry name" value="GUANYL-SPECIFIC RIBONUCLEASE, PUTATIVE (AFU_ORTHOLOGUE AFUA_4G01200)-RELATED"/>
    <property type="match status" value="1"/>
</dbReference>
<dbReference type="Pfam" id="PF00545">
    <property type="entry name" value="Ribonuclease"/>
    <property type="match status" value="1"/>
</dbReference>
<dbReference type="SUPFAM" id="SSF53933">
    <property type="entry name" value="Microbial ribonucleases"/>
    <property type="match status" value="1"/>
</dbReference>
<gene>
    <name evidence="7" type="ORF">BDU57DRAFT_594836</name>
</gene>
<keyword evidence="1" id="KW-0540">Nuclease</keyword>
<keyword evidence="5" id="KW-0456">Lyase</keyword>
<dbReference type="GO" id="GO:0046589">
    <property type="term" value="F:ribonuclease T1 activity"/>
    <property type="evidence" value="ECO:0007669"/>
    <property type="project" value="UniProtKB-EC"/>
</dbReference>
<reference evidence="7" key="1">
    <citation type="journal article" date="2020" name="Stud. Mycol.">
        <title>101 Dothideomycetes genomes: a test case for predicting lifestyles and emergence of pathogens.</title>
        <authorList>
            <person name="Haridas S."/>
            <person name="Albert R."/>
            <person name="Binder M."/>
            <person name="Bloem J."/>
            <person name="Labutti K."/>
            <person name="Salamov A."/>
            <person name="Andreopoulos B."/>
            <person name="Baker S."/>
            <person name="Barry K."/>
            <person name="Bills G."/>
            <person name="Bluhm B."/>
            <person name="Cannon C."/>
            <person name="Castanera R."/>
            <person name="Culley D."/>
            <person name="Daum C."/>
            <person name="Ezra D."/>
            <person name="Gonzalez J."/>
            <person name="Henrissat B."/>
            <person name="Kuo A."/>
            <person name="Liang C."/>
            <person name="Lipzen A."/>
            <person name="Lutzoni F."/>
            <person name="Magnuson J."/>
            <person name="Mondo S."/>
            <person name="Nolan M."/>
            <person name="Ohm R."/>
            <person name="Pangilinan J."/>
            <person name="Park H.-J."/>
            <person name="Ramirez L."/>
            <person name="Alfaro M."/>
            <person name="Sun H."/>
            <person name="Tritt A."/>
            <person name="Yoshinaga Y."/>
            <person name="Zwiers L.-H."/>
            <person name="Turgeon B."/>
            <person name="Goodwin S."/>
            <person name="Spatafora J."/>
            <person name="Crous P."/>
            <person name="Grigoriev I."/>
        </authorList>
    </citation>
    <scope>NUCLEOTIDE SEQUENCE</scope>
    <source>
        <strain evidence="7">HMLAC05119</strain>
    </source>
</reference>
<evidence type="ECO:0000256" key="5">
    <source>
        <dbReference type="ARBA" id="ARBA00023239"/>
    </source>
</evidence>
<evidence type="ECO:0000313" key="8">
    <source>
        <dbReference type="Proteomes" id="UP000800096"/>
    </source>
</evidence>
<organism evidence="7 8">
    <name type="scientific">Ampelomyces quisqualis</name>
    <name type="common">Powdery mildew agent</name>
    <dbReference type="NCBI Taxonomy" id="50730"/>
    <lineage>
        <taxon>Eukaryota</taxon>
        <taxon>Fungi</taxon>
        <taxon>Dikarya</taxon>
        <taxon>Ascomycota</taxon>
        <taxon>Pezizomycotina</taxon>
        <taxon>Dothideomycetes</taxon>
        <taxon>Pleosporomycetidae</taxon>
        <taxon>Pleosporales</taxon>
        <taxon>Pleosporineae</taxon>
        <taxon>Phaeosphaeriaceae</taxon>
        <taxon>Ampelomyces</taxon>
    </lineage>
</organism>
<dbReference type="GO" id="GO:0016787">
    <property type="term" value="F:hydrolase activity"/>
    <property type="evidence" value="ECO:0007669"/>
    <property type="project" value="UniProtKB-KW"/>
</dbReference>
<name>A0A6A5QNG5_AMPQU</name>
<keyword evidence="3" id="KW-0378">Hydrolase</keyword>
<proteinExistence type="predicted"/>
<evidence type="ECO:0000313" key="7">
    <source>
        <dbReference type="EMBL" id="KAF1916054.1"/>
    </source>
</evidence>
<feature type="signal peptide" evidence="6">
    <location>
        <begin position="1"/>
        <end position="17"/>
    </location>
</feature>
<evidence type="ECO:0000256" key="2">
    <source>
        <dbReference type="ARBA" id="ARBA00022759"/>
    </source>
</evidence>
<dbReference type="AlphaFoldDB" id="A0A6A5QNG5"/>
<keyword evidence="2" id="KW-0255">Endonuclease</keyword>
<sequence length="138" mass="14897">MLFFSSVLLCLVTSTLALPAPAPEAHLVARAKIPASVTCERTTFSVNEIKQTIANAKIPRQASNGKEYPDYFGNRSGSTTLFGNIPASSNLYGQPLTNPAWTGGPPGKYRVILNEKFNFVGVVVHTSHNLFKTCTITP</sequence>
<dbReference type="PANTHER" id="PTHR42104">
    <property type="entry name" value="EXTRACELLULAR GUANYL-SPECIFIC RIBONUCLEASE RNTA (AFU_ORTHOLOGUE AFUA_4G03230)"/>
    <property type="match status" value="1"/>
</dbReference>
<accession>A0A6A5QNG5</accession>
<protein>
    <submittedName>
        <fullName evidence="7">Uncharacterized protein</fullName>
    </submittedName>
</protein>
<evidence type="ECO:0000256" key="1">
    <source>
        <dbReference type="ARBA" id="ARBA00022722"/>
    </source>
</evidence>